<reference evidence="1 2" key="1">
    <citation type="journal article" date="2022" name="Genome Biol. Evol.">
        <title>The Spruce Budworm Genome: Reconstructing the Evolutionary History of Antifreeze Proteins.</title>
        <authorList>
            <person name="Beliveau C."/>
            <person name="Gagne P."/>
            <person name="Picq S."/>
            <person name="Vernygora O."/>
            <person name="Keeling C.I."/>
            <person name="Pinkney K."/>
            <person name="Doucet D."/>
            <person name="Wen F."/>
            <person name="Johnston J.S."/>
            <person name="Maaroufi H."/>
            <person name="Boyle B."/>
            <person name="Laroche J."/>
            <person name="Dewar K."/>
            <person name="Juretic N."/>
            <person name="Blackburn G."/>
            <person name="Nisole A."/>
            <person name="Brunet B."/>
            <person name="Brandao M."/>
            <person name="Lumley L."/>
            <person name="Duan J."/>
            <person name="Quan G."/>
            <person name="Lucarotti C.J."/>
            <person name="Roe A.D."/>
            <person name="Sperling F.A.H."/>
            <person name="Levesque R.C."/>
            <person name="Cusson M."/>
        </authorList>
    </citation>
    <scope>NUCLEOTIDE SEQUENCE [LARGE SCALE GENOMIC DNA]</scope>
    <source>
        <strain evidence="1">Glfc:IPQL:Cfum</strain>
    </source>
</reference>
<protein>
    <submittedName>
        <fullName evidence="1">Uncharacterized protein</fullName>
    </submittedName>
</protein>
<organism evidence="1 2">
    <name type="scientific">Choristoneura fumiferana</name>
    <name type="common">Spruce budworm moth</name>
    <name type="synonym">Archips fumiferana</name>
    <dbReference type="NCBI Taxonomy" id="7141"/>
    <lineage>
        <taxon>Eukaryota</taxon>
        <taxon>Metazoa</taxon>
        <taxon>Ecdysozoa</taxon>
        <taxon>Arthropoda</taxon>
        <taxon>Hexapoda</taxon>
        <taxon>Insecta</taxon>
        <taxon>Pterygota</taxon>
        <taxon>Neoptera</taxon>
        <taxon>Endopterygota</taxon>
        <taxon>Lepidoptera</taxon>
        <taxon>Glossata</taxon>
        <taxon>Ditrysia</taxon>
        <taxon>Tortricoidea</taxon>
        <taxon>Tortricidae</taxon>
        <taxon>Tortricinae</taxon>
        <taxon>Choristoneura</taxon>
    </lineage>
</organism>
<name>A0ACC0JBV2_CHOFU</name>
<comment type="caution">
    <text evidence="1">The sequence shown here is derived from an EMBL/GenBank/DDBJ whole genome shotgun (WGS) entry which is preliminary data.</text>
</comment>
<accession>A0ACC0JBV2</accession>
<dbReference type="EMBL" id="CM046116">
    <property type="protein sequence ID" value="KAI8421610.1"/>
    <property type="molecule type" value="Genomic_DNA"/>
</dbReference>
<proteinExistence type="predicted"/>
<evidence type="ECO:0000313" key="2">
    <source>
        <dbReference type="Proteomes" id="UP001064048"/>
    </source>
</evidence>
<sequence>MNLSKSEVLDMIEEYQKHRALWDSNHKGHFNKYIKNTAWQEIAETFGVDVTDARRKMASLLGSFRREKAKMKMAQANDSLSDYQSDWFAFNKLKFLLGINDQKSLHSEEENECYDDECDYTEIHLIIPKTESNTEEFEEGFKNDTTDIDDILEPNPAAILEPNPAGLHGPNSTGSLEPNPTAFVEPTPPIKRPRLSSTLYENTNQELRVKKEGDLKAYTIPSDQEKRDVTSKFVGYLEAKLNQYDPTTNAILIHKINQLIFETDMSTISKSNASYSLSSTSPRSCYSPNTPFNSNTQNGVPRTHVVFIRGTTSQEAWRPNI</sequence>
<gene>
    <name evidence="1" type="ORF">MSG28_009620</name>
</gene>
<evidence type="ECO:0000313" key="1">
    <source>
        <dbReference type="EMBL" id="KAI8421610.1"/>
    </source>
</evidence>
<dbReference type="Proteomes" id="UP001064048">
    <property type="component" value="Chromosome 16"/>
</dbReference>
<keyword evidence="2" id="KW-1185">Reference proteome</keyword>